<dbReference type="PANTHER" id="PTHR22911">
    <property type="entry name" value="ACYL-MALONYL CONDENSING ENZYME-RELATED"/>
    <property type="match status" value="1"/>
</dbReference>
<feature type="transmembrane region" description="Helical" evidence="1">
    <location>
        <begin position="96"/>
        <end position="116"/>
    </location>
</feature>
<organism evidence="3 4">
    <name type="scientific">Gimibacter soli</name>
    <dbReference type="NCBI Taxonomy" id="3024400"/>
    <lineage>
        <taxon>Bacteria</taxon>
        <taxon>Pseudomonadati</taxon>
        <taxon>Pseudomonadota</taxon>
        <taxon>Alphaproteobacteria</taxon>
        <taxon>Kordiimonadales</taxon>
        <taxon>Temperatibacteraceae</taxon>
        <taxon>Gimibacter</taxon>
    </lineage>
</organism>
<keyword evidence="1" id="KW-0812">Transmembrane</keyword>
<dbReference type="SUPFAM" id="SSF103481">
    <property type="entry name" value="Multidrug resistance efflux transporter EmrE"/>
    <property type="match status" value="2"/>
</dbReference>
<dbReference type="InterPro" id="IPR000620">
    <property type="entry name" value="EamA_dom"/>
</dbReference>
<feature type="domain" description="EamA" evidence="2">
    <location>
        <begin position="12"/>
        <end position="139"/>
    </location>
</feature>
<feature type="transmembrane region" description="Helical" evidence="1">
    <location>
        <begin position="154"/>
        <end position="172"/>
    </location>
</feature>
<dbReference type="AlphaFoldDB" id="A0AAE9XN29"/>
<feature type="transmembrane region" description="Helical" evidence="1">
    <location>
        <begin position="222"/>
        <end position="241"/>
    </location>
</feature>
<protein>
    <submittedName>
        <fullName evidence="3">DMT family transporter</fullName>
    </submittedName>
</protein>
<sequence>MTGLIANDPDTWATLLILIAAVAHATYSALLKSASDKVAAAVGMNIVGGVAFVPAAFLVPPMPLHGWLWIAASVAVHVTYQRLALYSLSRGQLSTVYPIARGTGPLVIGLLSFFFLPEPLTLWQFGGVLVLVTGIFAMSGLHPRHLFHSGKREAGVGSAMLTGLTIASYSLIDGLAVKEFGFSYIVWVNLVFAPFFVASALIQRPVKPLMQAVRKEWKIGLLTGIVSYGGYTITLYAFQIGGLGEIAALRETSILFAALIGAVWLGEPMTRRKTAATLLIVSGALAIKLAG</sequence>
<evidence type="ECO:0000313" key="4">
    <source>
        <dbReference type="Proteomes" id="UP001217500"/>
    </source>
</evidence>
<keyword evidence="4" id="KW-1185">Reference proteome</keyword>
<feature type="transmembrane region" description="Helical" evidence="1">
    <location>
        <begin position="38"/>
        <end position="60"/>
    </location>
</feature>
<dbReference type="EMBL" id="CP116805">
    <property type="protein sequence ID" value="WCL53201.1"/>
    <property type="molecule type" value="Genomic_DNA"/>
</dbReference>
<dbReference type="RefSeq" id="WP_289502713.1">
    <property type="nucleotide sequence ID" value="NZ_CP116805.1"/>
</dbReference>
<dbReference type="PANTHER" id="PTHR22911:SF106">
    <property type="entry name" value="INTEGRAL MEMBRANE PROTEIN"/>
    <property type="match status" value="1"/>
</dbReference>
<feature type="domain" description="EamA" evidence="2">
    <location>
        <begin position="155"/>
        <end position="287"/>
    </location>
</feature>
<reference evidence="3" key="1">
    <citation type="submission" date="2023-01" db="EMBL/GenBank/DDBJ databases">
        <title>The genome sequence of Kordiimonadaceae bacterium 6D33.</title>
        <authorList>
            <person name="Liu Y."/>
        </authorList>
    </citation>
    <scope>NUCLEOTIDE SEQUENCE</scope>
    <source>
        <strain evidence="3">6D33</strain>
    </source>
</reference>
<name>A0AAE9XN29_9PROT</name>
<dbReference type="Gene3D" id="1.10.3730.20">
    <property type="match status" value="1"/>
</dbReference>
<feature type="transmembrane region" description="Helical" evidence="1">
    <location>
        <begin position="12"/>
        <end position="31"/>
    </location>
</feature>
<feature type="transmembrane region" description="Helical" evidence="1">
    <location>
        <begin position="66"/>
        <end position="84"/>
    </location>
</feature>
<keyword evidence="1" id="KW-0472">Membrane</keyword>
<gene>
    <name evidence="3" type="ORF">PH603_11710</name>
</gene>
<proteinExistence type="predicted"/>
<keyword evidence="1" id="KW-1133">Transmembrane helix</keyword>
<feature type="transmembrane region" description="Helical" evidence="1">
    <location>
        <begin position="184"/>
        <end position="202"/>
    </location>
</feature>
<feature type="transmembrane region" description="Helical" evidence="1">
    <location>
        <begin position="122"/>
        <end position="142"/>
    </location>
</feature>
<dbReference type="Pfam" id="PF00892">
    <property type="entry name" value="EamA"/>
    <property type="match status" value="2"/>
</dbReference>
<dbReference type="Proteomes" id="UP001217500">
    <property type="component" value="Chromosome"/>
</dbReference>
<evidence type="ECO:0000259" key="2">
    <source>
        <dbReference type="Pfam" id="PF00892"/>
    </source>
</evidence>
<feature type="transmembrane region" description="Helical" evidence="1">
    <location>
        <begin position="247"/>
        <end position="265"/>
    </location>
</feature>
<evidence type="ECO:0000313" key="3">
    <source>
        <dbReference type="EMBL" id="WCL53201.1"/>
    </source>
</evidence>
<dbReference type="GO" id="GO:0016020">
    <property type="term" value="C:membrane"/>
    <property type="evidence" value="ECO:0007669"/>
    <property type="project" value="InterPro"/>
</dbReference>
<dbReference type="KEGG" id="gso:PH603_11710"/>
<dbReference type="InterPro" id="IPR037185">
    <property type="entry name" value="EmrE-like"/>
</dbReference>
<evidence type="ECO:0000256" key="1">
    <source>
        <dbReference type="SAM" id="Phobius"/>
    </source>
</evidence>
<accession>A0AAE9XN29</accession>